<gene>
    <name evidence="1" type="ORF">A2Z67_04750</name>
</gene>
<proteinExistence type="predicted"/>
<name>A0A1F7X3E7_9BACT</name>
<reference evidence="1 2" key="1">
    <citation type="journal article" date="2016" name="Nat. Commun.">
        <title>Thousands of microbial genomes shed light on interconnected biogeochemical processes in an aquifer system.</title>
        <authorList>
            <person name="Anantharaman K."/>
            <person name="Brown C.T."/>
            <person name="Hug L.A."/>
            <person name="Sharon I."/>
            <person name="Castelle C.J."/>
            <person name="Probst A.J."/>
            <person name="Thomas B.C."/>
            <person name="Singh A."/>
            <person name="Wilkins M.J."/>
            <person name="Karaoz U."/>
            <person name="Brodie E.L."/>
            <person name="Williams K.H."/>
            <person name="Hubbard S.S."/>
            <person name="Banfield J.F."/>
        </authorList>
    </citation>
    <scope>NUCLEOTIDE SEQUENCE [LARGE SCALE GENOMIC DNA]</scope>
</reference>
<evidence type="ECO:0000313" key="1">
    <source>
        <dbReference type="EMBL" id="OGM09219.1"/>
    </source>
</evidence>
<protein>
    <submittedName>
        <fullName evidence="1">Uncharacterized protein</fullName>
    </submittedName>
</protein>
<accession>A0A1F7X3E7</accession>
<dbReference type="AlphaFoldDB" id="A0A1F7X3E7"/>
<comment type="caution">
    <text evidence="1">The sequence shown here is derived from an EMBL/GenBank/DDBJ whole genome shotgun (WGS) entry which is preliminary data.</text>
</comment>
<evidence type="ECO:0000313" key="2">
    <source>
        <dbReference type="Proteomes" id="UP000176939"/>
    </source>
</evidence>
<organism evidence="1 2">
    <name type="scientific">Candidatus Woesebacteria bacterium RBG_13_36_22</name>
    <dbReference type="NCBI Taxonomy" id="1802478"/>
    <lineage>
        <taxon>Bacteria</taxon>
        <taxon>Candidatus Woeseibacteriota</taxon>
    </lineage>
</organism>
<dbReference type="Proteomes" id="UP000176939">
    <property type="component" value="Unassembled WGS sequence"/>
</dbReference>
<sequence>MKTYWLSSPKSTFCVKVDDDGMITKTAPICWKWKNKFLDDLIKYFHVDRVEELDAEKEMAEKKKE</sequence>
<dbReference type="EMBL" id="MGFQ01000024">
    <property type="protein sequence ID" value="OGM09219.1"/>
    <property type="molecule type" value="Genomic_DNA"/>
</dbReference>